<name>A0ABW8RCN5_9BACI</name>
<comment type="caution">
    <text evidence="1">The sequence shown here is derived from an EMBL/GenBank/DDBJ whole genome shotgun (WGS) entry which is preliminary data.</text>
</comment>
<evidence type="ECO:0000313" key="2">
    <source>
        <dbReference type="Proteomes" id="UP001623041"/>
    </source>
</evidence>
<dbReference type="Proteomes" id="UP001623041">
    <property type="component" value="Unassembled WGS sequence"/>
</dbReference>
<dbReference type="RefSeq" id="WP_406579111.1">
    <property type="nucleotide sequence ID" value="NZ_JBJHQH010000002.1"/>
</dbReference>
<reference evidence="1 2" key="1">
    <citation type="submission" date="2024-11" db="EMBL/GenBank/DDBJ databases">
        <authorList>
            <person name="Lucas J.A."/>
        </authorList>
    </citation>
    <scope>NUCLEOTIDE SEQUENCE [LARGE SCALE GENOMIC DNA]</scope>
    <source>
        <strain evidence="1 2">Z 5.4</strain>
    </source>
</reference>
<proteinExistence type="predicted"/>
<evidence type="ECO:0008006" key="3">
    <source>
        <dbReference type="Google" id="ProtNLM"/>
    </source>
</evidence>
<evidence type="ECO:0000313" key="1">
    <source>
        <dbReference type="EMBL" id="MFK9090412.1"/>
    </source>
</evidence>
<sequence length="44" mass="5476">MKKDDKDDLELEEEEKEFLLEYIRMQNEALKRIFKNTVDKENEK</sequence>
<protein>
    <recommendedName>
        <fullName evidence="3">Phage protein</fullName>
    </recommendedName>
</protein>
<keyword evidence="2" id="KW-1185">Reference proteome</keyword>
<organism evidence="1 2">
    <name type="scientific">Bacillus salipaludis</name>
    <dbReference type="NCBI Taxonomy" id="2547811"/>
    <lineage>
        <taxon>Bacteria</taxon>
        <taxon>Bacillati</taxon>
        <taxon>Bacillota</taxon>
        <taxon>Bacilli</taxon>
        <taxon>Bacillales</taxon>
        <taxon>Bacillaceae</taxon>
        <taxon>Bacillus</taxon>
    </lineage>
</organism>
<gene>
    <name evidence="1" type="ORF">ACJEBI_02790</name>
</gene>
<accession>A0ABW8RCN5</accession>
<dbReference type="EMBL" id="JBJHQH010000002">
    <property type="protein sequence ID" value="MFK9090412.1"/>
    <property type="molecule type" value="Genomic_DNA"/>
</dbReference>